<dbReference type="InterPro" id="IPR000587">
    <property type="entry name" value="Creatinase_N"/>
</dbReference>
<gene>
    <name evidence="7" type="ORF">GAYE_SCF19G3996</name>
</gene>
<feature type="domain" description="PPIase cyclophilin-type" evidence="6">
    <location>
        <begin position="747"/>
        <end position="904"/>
    </location>
</feature>
<dbReference type="InterPro" id="IPR032416">
    <property type="entry name" value="Peptidase_M24_C"/>
</dbReference>
<evidence type="ECO:0000256" key="4">
    <source>
        <dbReference type="ARBA" id="ARBA00022801"/>
    </source>
</evidence>
<dbReference type="InterPro" id="IPR000994">
    <property type="entry name" value="Pept_M24"/>
</dbReference>
<dbReference type="InterPro" id="IPR002130">
    <property type="entry name" value="Cyclophilin-type_PPIase_dom"/>
</dbReference>
<dbReference type="Pfam" id="PF01321">
    <property type="entry name" value="Creatinase_N"/>
    <property type="match status" value="1"/>
</dbReference>
<keyword evidence="8" id="KW-1185">Reference proteome</keyword>
<dbReference type="Pfam" id="PF16188">
    <property type="entry name" value="Peptidase_M24_C"/>
    <property type="match status" value="1"/>
</dbReference>
<name>A0AAV9IFE7_9RHOD</name>
<dbReference type="CDD" id="cd01085">
    <property type="entry name" value="APP"/>
    <property type="match status" value="1"/>
</dbReference>
<proteinExistence type="inferred from homology"/>
<reference evidence="7 8" key="1">
    <citation type="submission" date="2022-07" db="EMBL/GenBank/DDBJ databases">
        <title>Genome-wide signatures of adaptation to extreme environments.</title>
        <authorList>
            <person name="Cho C.H."/>
            <person name="Yoon H.S."/>
        </authorList>
    </citation>
    <scope>NUCLEOTIDE SEQUENCE [LARGE SCALE GENOMIC DNA]</scope>
    <source>
        <strain evidence="7 8">108.79 E11</strain>
    </source>
</reference>
<evidence type="ECO:0000256" key="3">
    <source>
        <dbReference type="ARBA" id="ARBA00022723"/>
    </source>
</evidence>
<evidence type="ECO:0000259" key="6">
    <source>
        <dbReference type="PROSITE" id="PS50072"/>
    </source>
</evidence>
<dbReference type="AlphaFoldDB" id="A0AAV9IFE7"/>
<evidence type="ECO:0000256" key="5">
    <source>
        <dbReference type="ARBA" id="ARBA00023211"/>
    </source>
</evidence>
<dbReference type="FunFam" id="3.90.230.10:FF:000007">
    <property type="entry name" value="Xaa-Pro aminopeptidase P"/>
    <property type="match status" value="1"/>
</dbReference>
<evidence type="ECO:0000256" key="1">
    <source>
        <dbReference type="ARBA" id="ARBA00001936"/>
    </source>
</evidence>
<keyword evidence="5" id="KW-0464">Manganese</keyword>
<dbReference type="GO" id="GO:0046872">
    <property type="term" value="F:metal ion binding"/>
    <property type="evidence" value="ECO:0007669"/>
    <property type="project" value="UniProtKB-KW"/>
</dbReference>
<dbReference type="Pfam" id="PF16189">
    <property type="entry name" value="Creatinase_N_2"/>
    <property type="match status" value="1"/>
</dbReference>
<sequence length="906" mass="102546">MFPKHLSLRSYRLSFCFSGTTLKTNRALRDIVLVRLGRRSSGSPIYVGTKSHSILKSCRPRHKFRFYMNSVSSPQTSTLTPKQILPQLQKMLKDSALQALVISGTDPHLSEYPPAYFNRREFVSGFTGSAGTALVTQEGAFLWTDGRYFLLAEKELDENWKLMKVGVADYPTLEEFLLQTLPSHSAVALDPFCHSVSFVDNLKKKLSSKDISVHLLDTNPVDILWTVGRPALPTDPVRIHPLEYAGQSCLDKLESIRSRMRDAGADILLVSLLDEIAWVLNLRGSDIPHCPVFLAYLLIGLDRNILYINPEKVPVSVQAYLSQCNVEIRRYEEISSDLKKFSGDMKIWFDPLSTSAALGLACETGGLLLSTPIPLMKGVKNESEIRGMRDAHRRDGVALVSFLKWLETEGIYDQVSEYEAAEKLLEFRSMHSEFITESFPTICGSGPNGAIIHYRPMPSDSRTLSTKELILLDSGGQYVDGTTDVTRTFHFGTPDEKQREYFTRVLQGHIALDTAVFPKGTIGHSLDPYARRKLWEYGLDYRHGTGHGVGAALNVHEGPHSISCRVGNNVSLRPGMFVSNEPGYYEDGEFGIRIENILLVVGKETPARFGDIPFYGFESFTLVPIQKKMIKLELLEKHEVDWIDRYHSRVWNELNSRIDDVSVKEWLWINTRPLLSTGDNAFIEDHQLSRRSFLAFFFGILLSSFLPKRSVEAAEQHQESTVALDKQEKKPKIDPRISEPVITSKCFFDLEVENRGKKRVVIGLYGGVAPKTSQLFSDLCNCNQSFSYLGSQVFRVLDGMNIQIGRKFSPEEVGQTPRYEFLEECCQFHHNIEGLVSMVRTKPSRDIDYRFFISTAPAPYLDDKYITFGKVLQGMDWIHEIEKLKTRKPSNQPIWKVSVTACGRES</sequence>
<dbReference type="SUPFAM" id="SSF50891">
    <property type="entry name" value="Cyclophilin-like"/>
    <property type="match status" value="1"/>
</dbReference>
<dbReference type="InterPro" id="IPR029000">
    <property type="entry name" value="Cyclophilin-like_dom_sf"/>
</dbReference>
<organism evidence="7 8">
    <name type="scientific">Galdieria yellowstonensis</name>
    <dbReference type="NCBI Taxonomy" id="3028027"/>
    <lineage>
        <taxon>Eukaryota</taxon>
        <taxon>Rhodophyta</taxon>
        <taxon>Bangiophyceae</taxon>
        <taxon>Galdieriales</taxon>
        <taxon>Galdieriaceae</taxon>
        <taxon>Galdieria</taxon>
    </lineage>
</organism>
<keyword evidence="3" id="KW-0479">Metal-binding</keyword>
<dbReference type="GO" id="GO:0070006">
    <property type="term" value="F:metalloaminopeptidase activity"/>
    <property type="evidence" value="ECO:0007669"/>
    <property type="project" value="InterPro"/>
</dbReference>
<keyword evidence="4" id="KW-0378">Hydrolase</keyword>
<accession>A0AAV9IFE7</accession>
<comment type="cofactor">
    <cofactor evidence="1">
        <name>Mn(2+)</name>
        <dbReference type="ChEBI" id="CHEBI:29035"/>
    </cofactor>
</comment>
<dbReference type="PANTHER" id="PTHR43763:SF6">
    <property type="entry name" value="XAA-PRO AMINOPEPTIDASE 1"/>
    <property type="match status" value="1"/>
</dbReference>
<dbReference type="Gene3D" id="3.90.230.10">
    <property type="entry name" value="Creatinase/methionine aminopeptidase superfamily"/>
    <property type="match status" value="1"/>
</dbReference>
<protein>
    <recommendedName>
        <fullName evidence="6">PPIase cyclophilin-type domain-containing protein</fullName>
    </recommendedName>
</protein>
<evidence type="ECO:0000313" key="8">
    <source>
        <dbReference type="Proteomes" id="UP001300502"/>
    </source>
</evidence>
<dbReference type="GO" id="GO:0005737">
    <property type="term" value="C:cytoplasm"/>
    <property type="evidence" value="ECO:0007669"/>
    <property type="project" value="UniProtKB-ARBA"/>
</dbReference>
<dbReference type="Gene3D" id="3.40.350.10">
    <property type="entry name" value="Creatinase/prolidase N-terminal domain"/>
    <property type="match status" value="2"/>
</dbReference>
<dbReference type="SUPFAM" id="SSF53092">
    <property type="entry name" value="Creatinase/prolidase N-terminal domain"/>
    <property type="match status" value="1"/>
</dbReference>
<dbReference type="InterPro" id="IPR036005">
    <property type="entry name" value="Creatinase/aminopeptidase-like"/>
</dbReference>
<dbReference type="SUPFAM" id="SSF55920">
    <property type="entry name" value="Creatinase/aminopeptidase"/>
    <property type="match status" value="1"/>
</dbReference>
<evidence type="ECO:0000256" key="2">
    <source>
        <dbReference type="ARBA" id="ARBA00008766"/>
    </source>
</evidence>
<dbReference type="Gene3D" id="2.40.100.10">
    <property type="entry name" value="Cyclophilin-like"/>
    <property type="match status" value="1"/>
</dbReference>
<dbReference type="InterPro" id="IPR033740">
    <property type="entry name" value="Pept_M24B"/>
</dbReference>
<dbReference type="InterPro" id="IPR050422">
    <property type="entry name" value="X-Pro_aminopeptidase_P"/>
</dbReference>
<evidence type="ECO:0000313" key="7">
    <source>
        <dbReference type="EMBL" id="KAK4526085.1"/>
    </source>
</evidence>
<dbReference type="PROSITE" id="PS50072">
    <property type="entry name" value="CSA_PPIASE_2"/>
    <property type="match status" value="1"/>
</dbReference>
<comment type="similarity">
    <text evidence="2">Belongs to the peptidase M24B family.</text>
</comment>
<dbReference type="Pfam" id="PF00557">
    <property type="entry name" value="Peptidase_M24"/>
    <property type="match status" value="1"/>
</dbReference>
<dbReference type="EMBL" id="JANCYU010000036">
    <property type="protein sequence ID" value="KAK4526085.1"/>
    <property type="molecule type" value="Genomic_DNA"/>
</dbReference>
<dbReference type="Pfam" id="PF00160">
    <property type="entry name" value="Pro_isomerase"/>
    <property type="match status" value="1"/>
</dbReference>
<comment type="caution">
    <text evidence="7">The sequence shown here is derived from an EMBL/GenBank/DDBJ whole genome shotgun (WGS) entry which is preliminary data.</text>
</comment>
<dbReference type="GO" id="GO:0003755">
    <property type="term" value="F:peptidyl-prolyl cis-trans isomerase activity"/>
    <property type="evidence" value="ECO:0007669"/>
    <property type="project" value="InterPro"/>
</dbReference>
<dbReference type="InterPro" id="IPR029149">
    <property type="entry name" value="Creatin/AminoP/Spt16_N"/>
</dbReference>
<dbReference type="FunFam" id="3.40.350.10:FF:000003">
    <property type="entry name" value="Xaa-pro aminopeptidase P"/>
    <property type="match status" value="1"/>
</dbReference>
<dbReference type="PRINTS" id="PR00153">
    <property type="entry name" value="CSAPPISMRASE"/>
</dbReference>
<dbReference type="Proteomes" id="UP001300502">
    <property type="component" value="Unassembled WGS sequence"/>
</dbReference>
<dbReference type="PANTHER" id="PTHR43763">
    <property type="entry name" value="XAA-PRO AMINOPEPTIDASE 1"/>
    <property type="match status" value="1"/>
</dbReference>